<dbReference type="PANTHER" id="PTHR43174:SF1">
    <property type="entry name" value="UDP-N-ACETYLGLUCOSAMINE 2-EPIMERASE"/>
    <property type="match status" value="1"/>
</dbReference>
<dbReference type="PANTHER" id="PTHR43174">
    <property type="entry name" value="UDP-N-ACETYLGLUCOSAMINE 2-EPIMERASE"/>
    <property type="match status" value="1"/>
</dbReference>
<feature type="non-terminal residue" evidence="2">
    <location>
        <position position="1"/>
    </location>
</feature>
<name>X0TP81_9ZZZZ</name>
<proteinExistence type="predicted"/>
<evidence type="ECO:0000259" key="1">
    <source>
        <dbReference type="Pfam" id="PF02350"/>
    </source>
</evidence>
<protein>
    <recommendedName>
        <fullName evidence="1">UDP-N-acetylglucosamine 2-epimerase domain-containing protein</fullName>
    </recommendedName>
</protein>
<dbReference type="AlphaFoldDB" id="X0TP81"/>
<dbReference type="Gene3D" id="3.40.50.2000">
    <property type="entry name" value="Glycogen Phosphorylase B"/>
    <property type="match status" value="2"/>
</dbReference>
<dbReference type="InterPro" id="IPR003331">
    <property type="entry name" value="UDP_GlcNAc_Epimerase_2_dom"/>
</dbReference>
<dbReference type="Pfam" id="PF02350">
    <property type="entry name" value="Epimerase_2"/>
    <property type="match status" value="1"/>
</dbReference>
<dbReference type="InterPro" id="IPR029767">
    <property type="entry name" value="WecB-like"/>
</dbReference>
<evidence type="ECO:0000313" key="2">
    <source>
        <dbReference type="EMBL" id="GAF95014.1"/>
    </source>
</evidence>
<comment type="caution">
    <text evidence="2">The sequence shown here is derived from an EMBL/GenBank/DDBJ whole genome shotgun (WGS) entry which is preliminary data.</text>
</comment>
<feature type="non-terminal residue" evidence="2">
    <location>
        <position position="163"/>
    </location>
</feature>
<gene>
    <name evidence="2" type="ORF">S01H1_23138</name>
</gene>
<accession>X0TP81</accession>
<dbReference type="EMBL" id="BARS01013257">
    <property type="protein sequence ID" value="GAF95014.1"/>
    <property type="molecule type" value="Genomic_DNA"/>
</dbReference>
<dbReference type="SUPFAM" id="SSF53756">
    <property type="entry name" value="UDP-Glycosyltransferase/glycogen phosphorylase"/>
    <property type="match status" value="1"/>
</dbReference>
<reference evidence="2" key="1">
    <citation type="journal article" date="2014" name="Front. Microbiol.">
        <title>High frequency of phylogenetically diverse reductive dehalogenase-homologous genes in deep subseafloor sedimentary metagenomes.</title>
        <authorList>
            <person name="Kawai M."/>
            <person name="Futagami T."/>
            <person name="Toyoda A."/>
            <person name="Takaki Y."/>
            <person name="Nishi S."/>
            <person name="Hori S."/>
            <person name="Arai W."/>
            <person name="Tsubouchi T."/>
            <person name="Morono Y."/>
            <person name="Uchiyama I."/>
            <person name="Ito T."/>
            <person name="Fujiyama A."/>
            <person name="Inagaki F."/>
            <person name="Takami H."/>
        </authorList>
    </citation>
    <scope>NUCLEOTIDE SEQUENCE</scope>
    <source>
        <strain evidence="2">Expedition CK06-06</strain>
    </source>
</reference>
<organism evidence="2">
    <name type="scientific">marine sediment metagenome</name>
    <dbReference type="NCBI Taxonomy" id="412755"/>
    <lineage>
        <taxon>unclassified sequences</taxon>
        <taxon>metagenomes</taxon>
        <taxon>ecological metagenomes</taxon>
    </lineage>
</organism>
<sequence length="163" mass="17978">SFDTAMPEEINRVLTDRISDLLFVSEPSGLANLEREGVDADKVHFVGNVMIDSLRFNRAKADESNILADLGLTAGQYVIVTLHRPSNVDDPAVFSRILDALEQVQADLPIVFPMHPRTKNNIEKMGFAARVEAMQQLRILEPLGYLEFLKLLAEAAAALTDSG</sequence>
<feature type="domain" description="UDP-N-acetylglucosamine 2-epimerase" evidence="1">
    <location>
        <begin position="1"/>
        <end position="163"/>
    </location>
</feature>